<comment type="caution">
    <text evidence="1">The sequence shown here is derived from an EMBL/GenBank/DDBJ whole genome shotgun (WGS) entry which is preliminary data.</text>
</comment>
<sequence>MTRTRHTDRVTIRAPRRTVGRALGLAVSLALAAGAVTGGVGGSLMATKAQAQGYQPPPGPRVMLCLFDERGRFLAGSPNCPGRVRPRDAVMPQAHCFYDRRGHLWRGLPRCPSVAPSFLMDEASRALDVQG</sequence>
<organism evidence="1 2">
    <name type="scientific">Roseospira visakhapatnamensis</name>
    <dbReference type="NCBI Taxonomy" id="390880"/>
    <lineage>
        <taxon>Bacteria</taxon>
        <taxon>Pseudomonadati</taxon>
        <taxon>Pseudomonadota</taxon>
        <taxon>Alphaproteobacteria</taxon>
        <taxon>Rhodospirillales</taxon>
        <taxon>Rhodospirillaceae</taxon>
        <taxon>Roseospira</taxon>
    </lineage>
</organism>
<keyword evidence="2" id="KW-1185">Reference proteome</keyword>
<gene>
    <name evidence="1" type="ORF">GGD89_000298</name>
</gene>
<reference evidence="1 2" key="1">
    <citation type="submission" date="2020-08" db="EMBL/GenBank/DDBJ databases">
        <title>Genome sequencing of Purple Non-Sulfur Bacteria from various extreme environments.</title>
        <authorList>
            <person name="Mayer M."/>
        </authorList>
    </citation>
    <scope>NUCLEOTIDE SEQUENCE [LARGE SCALE GENOMIC DNA]</scope>
    <source>
        <strain evidence="1 2">JA131</strain>
    </source>
</reference>
<dbReference type="AlphaFoldDB" id="A0A7W6W8S8"/>
<protein>
    <submittedName>
        <fullName evidence="1">Uncharacterized protein</fullName>
    </submittedName>
</protein>
<dbReference type="EMBL" id="JACIGK010000001">
    <property type="protein sequence ID" value="MBB4264692.1"/>
    <property type="molecule type" value="Genomic_DNA"/>
</dbReference>
<name>A0A7W6W8S8_9PROT</name>
<dbReference type="Proteomes" id="UP000554286">
    <property type="component" value="Unassembled WGS sequence"/>
</dbReference>
<proteinExistence type="predicted"/>
<evidence type="ECO:0000313" key="2">
    <source>
        <dbReference type="Proteomes" id="UP000554286"/>
    </source>
</evidence>
<accession>A0A7W6W8S8</accession>
<dbReference type="RefSeq" id="WP_184042314.1">
    <property type="nucleotide sequence ID" value="NZ_JACIGK010000001.1"/>
</dbReference>
<evidence type="ECO:0000313" key="1">
    <source>
        <dbReference type="EMBL" id="MBB4264692.1"/>
    </source>
</evidence>